<proteinExistence type="predicted"/>
<evidence type="ECO:0000313" key="2">
    <source>
        <dbReference type="EMBL" id="KAH9308431.1"/>
    </source>
</evidence>
<evidence type="ECO:0000256" key="1">
    <source>
        <dbReference type="SAM" id="MobiDB-lite"/>
    </source>
</evidence>
<comment type="caution">
    <text evidence="2">The sequence shown here is derived from an EMBL/GenBank/DDBJ whole genome shotgun (WGS) entry which is preliminary data.</text>
</comment>
<keyword evidence="3" id="KW-1185">Reference proteome</keyword>
<feature type="non-terminal residue" evidence="2">
    <location>
        <position position="1"/>
    </location>
</feature>
<feature type="non-terminal residue" evidence="2">
    <location>
        <position position="52"/>
    </location>
</feature>
<dbReference type="AlphaFoldDB" id="A0AA38FQ15"/>
<name>A0AA38FQ15_TAXCH</name>
<accession>A0AA38FQ15</accession>
<dbReference type="EMBL" id="JAHRHJ020000007">
    <property type="protein sequence ID" value="KAH9308431.1"/>
    <property type="molecule type" value="Genomic_DNA"/>
</dbReference>
<organism evidence="2 3">
    <name type="scientific">Taxus chinensis</name>
    <name type="common">Chinese yew</name>
    <name type="synonym">Taxus wallichiana var. chinensis</name>
    <dbReference type="NCBI Taxonomy" id="29808"/>
    <lineage>
        <taxon>Eukaryota</taxon>
        <taxon>Viridiplantae</taxon>
        <taxon>Streptophyta</taxon>
        <taxon>Embryophyta</taxon>
        <taxon>Tracheophyta</taxon>
        <taxon>Spermatophyta</taxon>
        <taxon>Pinopsida</taxon>
        <taxon>Pinidae</taxon>
        <taxon>Conifers II</taxon>
        <taxon>Cupressales</taxon>
        <taxon>Taxaceae</taxon>
        <taxon>Taxus</taxon>
    </lineage>
</organism>
<sequence length="52" mass="5269">NYLDATLYVDHVATQGVATAEARPNDSVASVGHPSWRLSRGDDGVGGSGGAI</sequence>
<gene>
    <name evidence="2" type="ORF">KI387_036342</name>
</gene>
<evidence type="ECO:0000313" key="3">
    <source>
        <dbReference type="Proteomes" id="UP000824469"/>
    </source>
</evidence>
<protein>
    <submittedName>
        <fullName evidence="2">Uncharacterized protein</fullName>
    </submittedName>
</protein>
<feature type="region of interest" description="Disordered" evidence="1">
    <location>
        <begin position="23"/>
        <end position="52"/>
    </location>
</feature>
<dbReference type="Proteomes" id="UP000824469">
    <property type="component" value="Unassembled WGS sequence"/>
</dbReference>
<reference evidence="2 3" key="1">
    <citation type="journal article" date="2021" name="Nat. Plants">
        <title>The Taxus genome provides insights into paclitaxel biosynthesis.</title>
        <authorList>
            <person name="Xiong X."/>
            <person name="Gou J."/>
            <person name="Liao Q."/>
            <person name="Li Y."/>
            <person name="Zhou Q."/>
            <person name="Bi G."/>
            <person name="Li C."/>
            <person name="Du R."/>
            <person name="Wang X."/>
            <person name="Sun T."/>
            <person name="Guo L."/>
            <person name="Liang H."/>
            <person name="Lu P."/>
            <person name="Wu Y."/>
            <person name="Zhang Z."/>
            <person name="Ro D.K."/>
            <person name="Shang Y."/>
            <person name="Huang S."/>
            <person name="Yan J."/>
        </authorList>
    </citation>
    <scope>NUCLEOTIDE SEQUENCE [LARGE SCALE GENOMIC DNA]</scope>
    <source>
        <strain evidence="2">Ta-2019</strain>
    </source>
</reference>